<comment type="caution">
    <text evidence="3">The sequence shown here is derived from an EMBL/GenBank/DDBJ whole genome shotgun (WGS) entry which is preliminary data.</text>
</comment>
<proteinExistence type="predicted"/>
<protein>
    <submittedName>
        <fullName evidence="3">Protocatechuate 3,4-dioxygenase beta chain</fullName>
        <ecNumber evidence="3">1.13.11.3</ecNumber>
    </submittedName>
</protein>
<sequence length="42" mass="4661">MGRPVAGQLVEIWQANAGGRYHHQRDQHPPRSTRISPAWAGA</sequence>
<dbReference type="GO" id="GO:0018578">
    <property type="term" value="F:protocatechuate 3,4-dioxygenase activity"/>
    <property type="evidence" value="ECO:0007669"/>
    <property type="project" value="UniProtKB-EC"/>
</dbReference>
<dbReference type="GO" id="GO:0008199">
    <property type="term" value="F:ferric iron binding"/>
    <property type="evidence" value="ECO:0007669"/>
    <property type="project" value="InterPro"/>
</dbReference>
<accession>X8CEK2</accession>
<dbReference type="EC" id="1.13.11.3" evidence="3"/>
<dbReference type="EMBL" id="JAOB01000032">
    <property type="protein sequence ID" value="EUA54534.1"/>
    <property type="molecule type" value="Genomic_DNA"/>
</dbReference>
<dbReference type="Gene3D" id="2.60.130.10">
    <property type="entry name" value="Aromatic compound dioxygenase"/>
    <property type="match status" value="1"/>
</dbReference>
<evidence type="ECO:0000256" key="1">
    <source>
        <dbReference type="SAM" id="MobiDB-lite"/>
    </source>
</evidence>
<feature type="domain" description="Intradiol ring-cleavage dioxygenases" evidence="2">
    <location>
        <begin position="2"/>
        <end position="29"/>
    </location>
</feature>
<dbReference type="AlphaFoldDB" id="X8CEK2"/>
<organism evidence="3">
    <name type="scientific">Mycobacterium xenopi 4042</name>
    <dbReference type="NCBI Taxonomy" id="1299334"/>
    <lineage>
        <taxon>Bacteria</taxon>
        <taxon>Bacillati</taxon>
        <taxon>Actinomycetota</taxon>
        <taxon>Actinomycetes</taxon>
        <taxon>Mycobacteriales</taxon>
        <taxon>Mycobacteriaceae</taxon>
        <taxon>Mycobacterium</taxon>
    </lineage>
</organism>
<evidence type="ECO:0000313" key="3">
    <source>
        <dbReference type="EMBL" id="EUA54534.1"/>
    </source>
</evidence>
<dbReference type="Pfam" id="PF00775">
    <property type="entry name" value="Dioxygenase_C"/>
    <property type="match status" value="1"/>
</dbReference>
<feature type="region of interest" description="Disordered" evidence="1">
    <location>
        <begin position="19"/>
        <end position="42"/>
    </location>
</feature>
<dbReference type="InterPro" id="IPR000627">
    <property type="entry name" value="Intradiol_dOase_C"/>
</dbReference>
<evidence type="ECO:0000259" key="2">
    <source>
        <dbReference type="Pfam" id="PF00775"/>
    </source>
</evidence>
<reference evidence="3" key="1">
    <citation type="submission" date="2014-01" db="EMBL/GenBank/DDBJ databases">
        <authorList>
            <person name="Brown-Elliot B."/>
            <person name="Wallace R."/>
            <person name="Lenaerts A."/>
            <person name="Ordway D."/>
            <person name="DeGroote M.A."/>
            <person name="Parker T."/>
            <person name="Sizemore C."/>
            <person name="Tallon L.J."/>
            <person name="Sadzewicz L.K."/>
            <person name="Sengamalay N."/>
            <person name="Fraser C.M."/>
            <person name="Hine E."/>
            <person name="Shefchek K.A."/>
            <person name="Das S.P."/>
            <person name="Tettelin H."/>
        </authorList>
    </citation>
    <scope>NUCLEOTIDE SEQUENCE [LARGE SCALE GENOMIC DNA]</scope>
    <source>
        <strain evidence="3">4042</strain>
    </source>
</reference>
<keyword evidence="3" id="KW-0223">Dioxygenase</keyword>
<dbReference type="SUPFAM" id="SSF49482">
    <property type="entry name" value="Aromatic compound dioxygenase"/>
    <property type="match status" value="1"/>
</dbReference>
<name>X8CEK2_MYCXE</name>
<keyword evidence="3" id="KW-0560">Oxidoreductase</keyword>
<dbReference type="PATRIC" id="fig|1299334.3.peg.3434"/>
<gene>
    <name evidence="3" type="primary">pcaH</name>
    <name evidence="3" type="ORF">I553_1633</name>
</gene>
<dbReference type="InterPro" id="IPR015889">
    <property type="entry name" value="Intradiol_dOase_core"/>
</dbReference>